<dbReference type="SUPFAM" id="SSF52266">
    <property type="entry name" value="SGNH hydrolase"/>
    <property type="match status" value="1"/>
</dbReference>
<dbReference type="InterPro" id="IPR005181">
    <property type="entry name" value="SASA"/>
</dbReference>
<proteinExistence type="predicted"/>
<dbReference type="EMBL" id="BAABIQ010000044">
    <property type="protein sequence ID" value="GAA4808623.1"/>
    <property type="molecule type" value="Genomic_DNA"/>
</dbReference>
<dbReference type="Proteomes" id="UP001501411">
    <property type="component" value="Unassembled WGS sequence"/>
</dbReference>
<evidence type="ECO:0000313" key="4">
    <source>
        <dbReference type="Proteomes" id="UP001501411"/>
    </source>
</evidence>
<dbReference type="PANTHER" id="PTHR22901:SF0">
    <property type="entry name" value="SIALATE O-ACETYLESTERASE"/>
    <property type="match status" value="1"/>
</dbReference>
<protein>
    <submittedName>
        <fullName evidence="3">Sialate O-acetylesterase</fullName>
    </submittedName>
</protein>
<dbReference type="Pfam" id="PF03629">
    <property type="entry name" value="SASA"/>
    <property type="match status" value="1"/>
</dbReference>
<dbReference type="InterPro" id="IPR039329">
    <property type="entry name" value="SIAE"/>
</dbReference>
<evidence type="ECO:0000256" key="1">
    <source>
        <dbReference type="ARBA" id="ARBA00022801"/>
    </source>
</evidence>
<keyword evidence="1" id="KW-0378">Hydrolase</keyword>
<organism evidence="3 4">
    <name type="scientific">Olivibacter ginsenosidimutans</name>
    <dbReference type="NCBI Taxonomy" id="1176537"/>
    <lineage>
        <taxon>Bacteria</taxon>
        <taxon>Pseudomonadati</taxon>
        <taxon>Bacteroidota</taxon>
        <taxon>Sphingobacteriia</taxon>
        <taxon>Sphingobacteriales</taxon>
        <taxon>Sphingobacteriaceae</taxon>
        <taxon>Olivibacter</taxon>
    </lineage>
</organism>
<dbReference type="InterPro" id="IPR036514">
    <property type="entry name" value="SGNH_hydro_sf"/>
</dbReference>
<evidence type="ECO:0000313" key="3">
    <source>
        <dbReference type="EMBL" id="GAA4808623.1"/>
    </source>
</evidence>
<sequence length="456" mass="51093">MVIQQNKAFRVWGYADPGTAVRVTADWFAGEVVVRANDTREFLALIDVPAIQAGDFKQHWLTVRSERDEIILDSLLIGDVWLCSGQSNMQFSLKEDQHAAADLPQANQEYLRLFSAGLNFSNEPIDSVSGEWKVCDSTTAKDFSAVAYYMGKKLLDSLHYPIGLIFTGIGASAGQAYVPRSVLASDSLLRVTYLQPYLDSPKSKEKIDGGFSFEKVTRPYLLYNALIHPFVNLSITGFTWYQGESNHLERMPYTRLTQAMIKAWRAAFSQGQLPFYYVLIAPYDHEKRDSTLTEDAFFREAQERIATLNNTAMVVSVDIGGSDNLHPTNKKPLGERLALTALNRTYGRLHVAYEGPRLQCVTYQGNRASVHYMPMSLAGGLRTADNRSPAFFYVAGKDRVFHPAVSVIRGNTIELSSKQVKHPVAVRYAFFNYPETNLQNGAGLPALPFRTDSWPE</sequence>
<comment type="caution">
    <text evidence="3">The sequence shown here is derived from an EMBL/GenBank/DDBJ whole genome shotgun (WGS) entry which is preliminary data.</text>
</comment>
<evidence type="ECO:0000259" key="2">
    <source>
        <dbReference type="Pfam" id="PF03629"/>
    </source>
</evidence>
<feature type="domain" description="Sialate O-acetylesterase" evidence="2">
    <location>
        <begin position="220"/>
        <end position="341"/>
    </location>
</feature>
<name>A0ABP9CGU4_9SPHI</name>
<keyword evidence="4" id="KW-1185">Reference proteome</keyword>
<dbReference type="PANTHER" id="PTHR22901">
    <property type="entry name" value="SIALATE O-ACETYLESTERASE"/>
    <property type="match status" value="1"/>
</dbReference>
<reference evidence="4" key="1">
    <citation type="journal article" date="2019" name="Int. J. Syst. Evol. Microbiol.">
        <title>The Global Catalogue of Microorganisms (GCM) 10K type strain sequencing project: providing services to taxonomists for standard genome sequencing and annotation.</title>
        <authorList>
            <consortium name="The Broad Institute Genomics Platform"/>
            <consortium name="The Broad Institute Genome Sequencing Center for Infectious Disease"/>
            <person name="Wu L."/>
            <person name="Ma J."/>
        </authorList>
    </citation>
    <scope>NUCLEOTIDE SEQUENCE [LARGE SCALE GENOMIC DNA]</scope>
    <source>
        <strain evidence="4">JCM 18200</strain>
    </source>
</reference>
<gene>
    <name evidence="3" type="ORF">GCM10023231_42380</name>
</gene>
<accession>A0ABP9CGU4</accession>
<dbReference type="Gene3D" id="3.40.50.1110">
    <property type="entry name" value="SGNH hydrolase"/>
    <property type="match status" value="1"/>
</dbReference>